<keyword evidence="5" id="KW-0812">Transmembrane</keyword>
<evidence type="ECO:0000313" key="10">
    <source>
        <dbReference type="EMBL" id="QBZ82191.1"/>
    </source>
</evidence>
<evidence type="ECO:0000256" key="1">
    <source>
        <dbReference type="ARBA" id="ARBA00004442"/>
    </source>
</evidence>
<protein>
    <submittedName>
        <fullName evidence="10">Outer membrane efflux protein BepC</fullName>
    </submittedName>
</protein>
<reference evidence="10 11" key="1">
    <citation type="submission" date="2018-08" db="EMBL/GenBank/DDBJ databases">
        <title>Horizontal acquisition of hydrogen conversion ability and other habitat adaptations in Hydrogenovibrio crunogenus strains.</title>
        <authorList>
            <person name="Gonnella G."/>
            <person name="Adam N."/>
            <person name="Perner M."/>
        </authorList>
    </citation>
    <scope>NUCLEOTIDE SEQUENCE [LARGE SCALE GENOMIC DNA]</scope>
    <source>
        <strain evidence="10 11">SP-41</strain>
    </source>
</reference>
<evidence type="ECO:0000256" key="2">
    <source>
        <dbReference type="ARBA" id="ARBA00007613"/>
    </source>
</evidence>
<dbReference type="AlphaFoldDB" id="A0A4P7NWV7"/>
<dbReference type="PANTHER" id="PTHR30026:SF22">
    <property type="entry name" value="OUTER MEMBRANE EFFLUX PROTEIN"/>
    <property type="match status" value="1"/>
</dbReference>
<evidence type="ECO:0000256" key="8">
    <source>
        <dbReference type="SAM" id="Coils"/>
    </source>
</evidence>
<dbReference type="RefSeq" id="WP_135794940.1">
    <property type="nucleotide sequence ID" value="NZ_CP032096.1"/>
</dbReference>
<dbReference type="Proteomes" id="UP000296201">
    <property type="component" value="Chromosome"/>
</dbReference>
<proteinExistence type="inferred from homology"/>
<dbReference type="Gene3D" id="1.20.1600.10">
    <property type="entry name" value="Outer membrane efflux proteins (OEP)"/>
    <property type="match status" value="1"/>
</dbReference>
<sequence length="441" mass="50032" precursor="true">MSPTQKPLQLTVIACTALLTFSFNAYAINLKEAVEDAVLHNPEFRQEVKAYQAIEAEVKAAKGGYYPSLDLNAGMGYEEVDRPGIDNIGNGLTRRETSVKLTQNLFEGFGTQDEVKRLQYRLDAQAYKTLSKANDVALQMIQAYINLLKEKKLLNLAQTNLETHLKLLDQIERRTEAGIGNQVEVDQAKARLALARSNYGAVENRFFDARAKFQRILGRMPEDNLIEPKAEFPLPKTQEEAINVALMNHPTLKSASADIAAAKMQYDLSGSNYYPRVDLEVEKTFDNNLSGIEGNNEYLQAMVRFKYNLYNGGRDSANRERTASNFQQATEVRNNTHRQVIENLKYAWNAKVYINNQLDYMRQHIKLTRDTLNGYRKQFSLGRRSLLDLLNTENEYINGLNTLVSSEADQLTAKYRILNATGHLLNTMGIDYDFIQSSETP</sequence>
<keyword evidence="8" id="KW-0175">Coiled coil</keyword>
<name>A0A4P7NWV7_9GAMM</name>
<keyword evidence="3" id="KW-0813">Transport</keyword>
<keyword evidence="9" id="KW-0732">Signal</keyword>
<evidence type="ECO:0000313" key="11">
    <source>
        <dbReference type="Proteomes" id="UP000296201"/>
    </source>
</evidence>
<evidence type="ECO:0000256" key="4">
    <source>
        <dbReference type="ARBA" id="ARBA00022452"/>
    </source>
</evidence>
<dbReference type="Pfam" id="PF02321">
    <property type="entry name" value="OEP"/>
    <property type="match status" value="2"/>
</dbReference>
<organism evidence="10 11">
    <name type="scientific">Hydrogenovibrio crunogenus</name>
    <dbReference type="NCBI Taxonomy" id="39765"/>
    <lineage>
        <taxon>Bacteria</taxon>
        <taxon>Pseudomonadati</taxon>
        <taxon>Pseudomonadota</taxon>
        <taxon>Gammaproteobacteria</taxon>
        <taxon>Thiotrichales</taxon>
        <taxon>Piscirickettsiaceae</taxon>
        <taxon>Hydrogenovibrio</taxon>
    </lineage>
</organism>
<dbReference type="InterPro" id="IPR051906">
    <property type="entry name" value="TolC-like"/>
</dbReference>
<dbReference type="GO" id="GO:1990281">
    <property type="term" value="C:efflux pump complex"/>
    <property type="evidence" value="ECO:0007669"/>
    <property type="project" value="TreeGrafter"/>
</dbReference>
<evidence type="ECO:0000256" key="5">
    <source>
        <dbReference type="ARBA" id="ARBA00022692"/>
    </source>
</evidence>
<feature type="coiled-coil region" evidence="8">
    <location>
        <begin position="154"/>
        <end position="205"/>
    </location>
</feature>
<dbReference type="InterPro" id="IPR003423">
    <property type="entry name" value="OMP_efflux"/>
</dbReference>
<dbReference type="OrthoDB" id="9814637at2"/>
<dbReference type="NCBIfam" id="TIGR01844">
    <property type="entry name" value="type_I_sec_TolC"/>
    <property type="match status" value="1"/>
</dbReference>
<dbReference type="GO" id="GO:0015562">
    <property type="term" value="F:efflux transmembrane transporter activity"/>
    <property type="evidence" value="ECO:0007669"/>
    <property type="project" value="InterPro"/>
</dbReference>
<accession>A0A4P7NWV7</accession>
<dbReference type="GO" id="GO:0009279">
    <property type="term" value="C:cell outer membrane"/>
    <property type="evidence" value="ECO:0007669"/>
    <property type="project" value="UniProtKB-SubCell"/>
</dbReference>
<dbReference type="SUPFAM" id="SSF56954">
    <property type="entry name" value="Outer membrane efflux proteins (OEP)"/>
    <property type="match status" value="1"/>
</dbReference>
<comment type="similarity">
    <text evidence="2">Belongs to the outer membrane factor (OMF) (TC 1.B.17) family.</text>
</comment>
<gene>
    <name evidence="10" type="primary">bepC</name>
    <name evidence="10" type="ORF">GHNINEIG_00215</name>
</gene>
<keyword evidence="11" id="KW-1185">Reference proteome</keyword>
<keyword evidence="4" id="KW-1134">Transmembrane beta strand</keyword>
<comment type="subcellular location">
    <subcellularLocation>
        <location evidence="1">Cell outer membrane</location>
    </subcellularLocation>
</comment>
<dbReference type="PANTHER" id="PTHR30026">
    <property type="entry name" value="OUTER MEMBRANE PROTEIN TOLC"/>
    <property type="match status" value="1"/>
</dbReference>
<dbReference type="InterPro" id="IPR010130">
    <property type="entry name" value="T1SS_OMP_TolC"/>
</dbReference>
<evidence type="ECO:0000256" key="3">
    <source>
        <dbReference type="ARBA" id="ARBA00022448"/>
    </source>
</evidence>
<feature type="chain" id="PRO_5020995054" evidence="9">
    <location>
        <begin position="28"/>
        <end position="441"/>
    </location>
</feature>
<evidence type="ECO:0000256" key="6">
    <source>
        <dbReference type="ARBA" id="ARBA00023136"/>
    </source>
</evidence>
<keyword evidence="7" id="KW-0998">Cell outer membrane</keyword>
<keyword evidence="6" id="KW-0472">Membrane</keyword>
<dbReference type="GO" id="GO:0015288">
    <property type="term" value="F:porin activity"/>
    <property type="evidence" value="ECO:0007669"/>
    <property type="project" value="TreeGrafter"/>
</dbReference>
<dbReference type="EMBL" id="CP032096">
    <property type="protein sequence ID" value="QBZ82191.1"/>
    <property type="molecule type" value="Genomic_DNA"/>
</dbReference>
<evidence type="ECO:0000256" key="9">
    <source>
        <dbReference type="SAM" id="SignalP"/>
    </source>
</evidence>
<evidence type="ECO:0000256" key="7">
    <source>
        <dbReference type="ARBA" id="ARBA00023237"/>
    </source>
</evidence>
<feature type="signal peptide" evidence="9">
    <location>
        <begin position="1"/>
        <end position="27"/>
    </location>
</feature>